<dbReference type="Pfam" id="PF13855">
    <property type="entry name" value="LRR_8"/>
    <property type="match status" value="2"/>
</dbReference>
<evidence type="ECO:0000256" key="6">
    <source>
        <dbReference type="ARBA" id="ARBA00023136"/>
    </source>
</evidence>
<accession>A0A8T0CI41</accession>
<dbReference type="GO" id="GO:0005886">
    <property type="term" value="C:plasma membrane"/>
    <property type="evidence" value="ECO:0007669"/>
    <property type="project" value="UniProtKB-SubCell"/>
</dbReference>
<dbReference type="AlphaFoldDB" id="A0A8T0CI41"/>
<dbReference type="PANTHER" id="PTHR48059:SF30">
    <property type="entry name" value="OS06G0587000 PROTEIN"/>
    <property type="match status" value="1"/>
</dbReference>
<keyword evidence="5" id="KW-0677">Repeat</keyword>
<gene>
    <name evidence="8" type="ORF">BT93_L2982</name>
</gene>
<keyword evidence="2" id="KW-1003">Cell membrane</keyword>
<dbReference type="InterPro" id="IPR001611">
    <property type="entry name" value="Leu-rich_rpt"/>
</dbReference>
<dbReference type="Pfam" id="PF00560">
    <property type="entry name" value="LRR_1"/>
    <property type="match status" value="3"/>
</dbReference>
<name>A0A8T0CI41_CORYI</name>
<keyword evidence="9" id="KW-1185">Reference proteome</keyword>
<evidence type="ECO:0000256" key="3">
    <source>
        <dbReference type="ARBA" id="ARBA00022614"/>
    </source>
</evidence>
<feature type="chain" id="PRO_5035803571" evidence="7">
    <location>
        <begin position="26"/>
        <end position="484"/>
    </location>
</feature>
<dbReference type="FunFam" id="3.80.10.10:FF:000269">
    <property type="entry name" value="Piriformospora indica-insensitive protein 2"/>
    <property type="match status" value="1"/>
</dbReference>
<dbReference type="Proteomes" id="UP000806378">
    <property type="component" value="Unassembled WGS sequence"/>
</dbReference>
<proteinExistence type="predicted"/>
<evidence type="ECO:0000256" key="1">
    <source>
        <dbReference type="ARBA" id="ARBA00004236"/>
    </source>
</evidence>
<reference evidence="8" key="1">
    <citation type="submission" date="2020-05" db="EMBL/GenBank/DDBJ databases">
        <title>WGS assembly of Corymbia citriodora subspecies variegata.</title>
        <authorList>
            <person name="Barry K."/>
            <person name="Hundley H."/>
            <person name="Shu S."/>
            <person name="Jenkins J."/>
            <person name="Grimwood J."/>
            <person name="Baten A."/>
        </authorList>
    </citation>
    <scope>NUCLEOTIDE SEQUENCE</scope>
    <source>
        <strain evidence="8">CV2-018</strain>
    </source>
</reference>
<keyword evidence="3" id="KW-0433">Leucine-rich repeat</keyword>
<evidence type="ECO:0000256" key="7">
    <source>
        <dbReference type="SAM" id="SignalP"/>
    </source>
</evidence>
<dbReference type="EMBL" id="MU090835">
    <property type="protein sequence ID" value="KAF7847420.1"/>
    <property type="molecule type" value="Genomic_DNA"/>
</dbReference>
<dbReference type="PANTHER" id="PTHR48059">
    <property type="entry name" value="POLYGALACTURONASE INHIBITOR 1"/>
    <property type="match status" value="1"/>
</dbReference>
<protein>
    <submittedName>
        <fullName evidence="8">Uncharacterized protein</fullName>
    </submittedName>
</protein>
<dbReference type="SMART" id="SM00369">
    <property type="entry name" value="LRR_TYP"/>
    <property type="match status" value="4"/>
</dbReference>
<evidence type="ECO:0000313" key="9">
    <source>
        <dbReference type="Proteomes" id="UP000806378"/>
    </source>
</evidence>
<keyword evidence="6" id="KW-0472">Membrane</keyword>
<evidence type="ECO:0000256" key="5">
    <source>
        <dbReference type="ARBA" id="ARBA00022737"/>
    </source>
</evidence>
<dbReference type="GO" id="GO:0051707">
    <property type="term" value="P:response to other organism"/>
    <property type="evidence" value="ECO:0007669"/>
    <property type="project" value="UniProtKB-ARBA"/>
</dbReference>
<dbReference type="Gene3D" id="3.80.10.10">
    <property type="entry name" value="Ribonuclease Inhibitor"/>
    <property type="match status" value="2"/>
</dbReference>
<dbReference type="OrthoDB" id="676979at2759"/>
<evidence type="ECO:0000313" key="8">
    <source>
        <dbReference type="EMBL" id="KAF7847420.1"/>
    </source>
</evidence>
<dbReference type="InterPro" id="IPR051848">
    <property type="entry name" value="PGIP"/>
</dbReference>
<evidence type="ECO:0000256" key="2">
    <source>
        <dbReference type="ARBA" id="ARBA00022475"/>
    </source>
</evidence>
<comment type="caution">
    <text evidence="8">The sequence shown here is derived from an EMBL/GenBank/DDBJ whole genome shotgun (WGS) entry which is preliminary data.</text>
</comment>
<evidence type="ECO:0000256" key="4">
    <source>
        <dbReference type="ARBA" id="ARBA00022729"/>
    </source>
</evidence>
<dbReference type="SUPFAM" id="SSF52058">
    <property type="entry name" value="L domain-like"/>
    <property type="match status" value="1"/>
</dbReference>
<comment type="subcellular location">
    <subcellularLocation>
        <location evidence="1">Cell membrane</location>
    </subcellularLocation>
</comment>
<organism evidence="8 9">
    <name type="scientific">Corymbia citriodora subsp. variegata</name>
    <dbReference type="NCBI Taxonomy" id="360336"/>
    <lineage>
        <taxon>Eukaryota</taxon>
        <taxon>Viridiplantae</taxon>
        <taxon>Streptophyta</taxon>
        <taxon>Embryophyta</taxon>
        <taxon>Tracheophyta</taxon>
        <taxon>Spermatophyta</taxon>
        <taxon>Magnoliopsida</taxon>
        <taxon>eudicotyledons</taxon>
        <taxon>Gunneridae</taxon>
        <taxon>Pentapetalae</taxon>
        <taxon>rosids</taxon>
        <taxon>malvids</taxon>
        <taxon>Myrtales</taxon>
        <taxon>Myrtaceae</taxon>
        <taxon>Myrtoideae</taxon>
        <taxon>Eucalypteae</taxon>
        <taxon>Corymbia</taxon>
    </lineage>
</organism>
<dbReference type="PRINTS" id="PR00019">
    <property type="entry name" value="LEURICHRPT"/>
</dbReference>
<dbReference type="Gramene" id="rna-gnl|WGS:JABURB|Cocit.L2982.1">
    <property type="protein sequence ID" value="cds-KAF7847420.1"/>
    <property type="gene ID" value="gene-BT93_L2982"/>
</dbReference>
<keyword evidence="4 7" id="KW-0732">Signal</keyword>
<feature type="signal peptide" evidence="7">
    <location>
        <begin position="1"/>
        <end position="25"/>
    </location>
</feature>
<dbReference type="InterPro" id="IPR003591">
    <property type="entry name" value="Leu-rich_rpt_typical-subtyp"/>
</dbReference>
<sequence length="484" mass="52764">MDPFLPNSVSTAAILLFCLLPLAAPFTVIPSDSGLIDAPQNGQRSRARTDAREQEAVLDVMRATGNAWAAGIVDVCRGRWHGIECMPDRDDVYHVVSLSFGVLSDDTAFPTCDPARPYISPSVTKLPHLRTLFFYRCFTHNPQPIPAFLGRLGSTLQTLVLRENGHVGPIPSEIGNLTRLRVLDLHNNNLNGSIPGSLGRVAGLTSLDLSGNRLTGSMPGFGFPSLRVLDLNQNLLTGSIPSTLGTCLSLIKIDLNHNHLIGPIPESINHLRDLILLDLSYNHLSGPFPESLKDMTSLEALILKGNPMESVTIPNDWFAGMNVLTILVLSNMNLHGPIPESLGRLPSLLVLHLDRNRLNGSIPETFQNLRSIAELRLNDNRLTGPIPFGREMIWRMRRKLRLYNNSGLCYDGGSGFEDGSGIGSCDAAAARSGSARTVQHTSEGNDGDMTRKVQASSSVEARHRFLLVLPQFLIASIVFIPLLS</sequence>
<dbReference type="FunFam" id="3.80.10.10:FF:000299">
    <property type="entry name" value="Piriformospora indica-insensitive protein 2"/>
    <property type="match status" value="1"/>
</dbReference>
<dbReference type="InterPro" id="IPR032675">
    <property type="entry name" value="LRR_dom_sf"/>
</dbReference>